<evidence type="ECO:0000256" key="8">
    <source>
        <dbReference type="ARBA" id="ARBA00023002"/>
    </source>
</evidence>
<keyword evidence="7" id="KW-0732">Signal</keyword>
<keyword evidence="6 9" id="KW-0575">Peroxidase</keyword>
<evidence type="ECO:0000256" key="2">
    <source>
        <dbReference type="ARBA" id="ARBA00004613"/>
    </source>
</evidence>
<keyword evidence="10" id="KW-1185">Reference proteome</keyword>
<reference evidence="11" key="1">
    <citation type="submission" date="2016-04" db="UniProtKB">
        <authorList>
            <consortium name="WormBaseParasite"/>
        </authorList>
    </citation>
    <scope>IDENTIFICATION</scope>
</reference>
<evidence type="ECO:0000256" key="4">
    <source>
        <dbReference type="ARBA" id="ARBA00012310"/>
    </source>
</evidence>
<dbReference type="PROSITE" id="PS00763">
    <property type="entry name" value="GLUTATHIONE_PEROXID_2"/>
    <property type="match status" value="2"/>
</dbReference>
<dbReference type="Gene3D" id="3.40.30.10">
    <property type="entry name" value="Glutaredoxin"/>
    <property type="match status" value="3"/>
</dbReference>
<dbReference type="PRINTS" id="PR01011">
    <property type="entry name" value="GLUTPROXDASE"/>
</dbReference>
<evidence type="ECO:0000256" key="9">
    <source>
        <dbReference type="RuleBase" id="RU000499"/>
    </source>
</evidence>
<dbReference type="CDD" id="cd00340">
    <property type="entry name" value="GSH_Peroxidase"/>
    <property type="match status" value="1"/>
</dbReference>
<keyword evidence="5" id="KW-0964">Secreted</keyword>
<comment type="similarity">
    <text evidence="3 9">Belongs to the glutathione peroxidase family.</text>
</comment>
<dbReference type="GO" id="GO:0004602">
    <property type="term" value="F:glutathione peroxidase activity"/>
    <property type="evidence" value="ECO:0007669"/>
    <property type="project" value="UniProtKB-EC"/>
</dbReference>
<accession>A0A158R5L6</accession>
<dbReference type="WBParaSite" id="SMUV_0000727601-mRNA-1">
    <property type="protein sequence ID" value="SMUV_0000727601-mRNA-1"/>
    <property type="gene ID" value="SMUV_0000727601"/>
</dbReference>
<evidence type="ECO:0000256" key="1">
    <source>
        <dbReference type="ARBA" id="ARBA00000217"/>
    </source>
</evidence>
<evidence type="ECO:0000256" key="7">
    <source>
        <dbReference type="ARBA" id="ARBA00022729"/>
    </source>
</evidence>
<organism evidence="10 11">
    <name type="scientific">Syphacia muris</name>
    <dbReference type="NCBI Taxonomy" id="451379"/>
    <lineage>
        <taxon>Eukaryota</taxon>
        <taxon>Metazoa</taxon>
        <taxon>Ecdysozoa</taxon>
        <taxon>Nematoda</taxon>
        <taxon>Chromadorea</taxon>
        <taxon>Rhabditida</taxon>
        <taxon>Spirurina</taxon>
        <taxon>Oxyuridomorpha</taxon>
        <taxon>Oxyuroidea</taxon>
        <taxon>Oxyuridae</taxon>
        <taxon>Syphacia</taxon>
    </lineage>
</organism>
<evidence type="ECO:0000313" key="11">
    <source>
        <dbReference type="WBParaSite" id="SMUV_0000727601-mRNA-1"/>
    </source>
</evidence>
<dbReference type="STRING" id="451379.A0A158R5L6"/>
<dbReference type="PANTHER" id="PTHR11592:SF88">
    <property type="entry name" value="GLUTATHIONE PEROXIDASE-RELATED"/>
    <property type="match status" value="1"/>
</dbReference>
<evidence type="ECO:0000256" key="5">
    <source>
        <dbReference type="ARBA" id="ARBA00022525"/>
    </source>
</evidence>
<dbReference type="Pfam" id="PF00255">
    <property type="entry name" value="GSHPx"/>
    <property type="match status" value="3"/>
</dbReference>
<dbReference type="InterPro" id="IPR029760">
    <property type="entry name" value="GPX_CS"/>
</dbReference>
<dbReference type="InterPro" id="IPR000889">
    <property type="entry name" value="Glutathione_peroxidase"/>
</dbReference>
<comment type="catalytic activity">
    <reaction evidence="1">
        <text>2 glutathione + H2O2 = glutathione disulfide + 2 H2O</text>
        <dbReference type="Rhea" id="RHEA:16833"/>
        <dbReference type="ChEBI" id="CHEBI:15377"/>
        <dbReference type="ChEBI" id="CHEBI:16240"/>
        <dbReference type="ChEBI" id="CHEBI:57925"/>
        <dbReference type="ChEBI" id="CHEBI:58297"/>
        <dbReference type="EC" id="1.11.1.9"/>
    </reaction>
</comment>
<dbReference type="GO" id="GO:0005576">
    <property type="term" value="C:extracellular region"/>
    <property type="evidence" value="ECO:0007669"/>
    <property type="project" value="UniProtKB-SubCell"/>
</dbReference>
<dbReference type="InterPro" id="IPR036249">
    <property type="entry name" value="Thioredoxin-like_sf"/>
</dbReference>
<dbReference type="AlphaFoldDB" id="A0A158R5L6"/>
<keyword evidence="8 9" id="KW-0560">Oxidoreductase</keyword>
<protein>
    <recommendedName>
        <fullName evidence="4 9">Glutathione peroxidase</fullName>
    </recommendedName>
</protein>
<dbReference type="SUPFAM" id="SSF52833">
    <property type="entry name" value="Thioredoxin-like"/>
    <property type="match status" value="3"/>
</dbReference>
<dbReference type="PANTHER" id="PTHR11592">
    <property type="entry name" value="GLUTATHIONE PEROXIDASE"/>
    <property type="match status" value="1"/>
</dbReference>
<evidence type="ECO:0000256" key="3">
    <source>
        <dbReference type="ARBA" id="ARBA00006926"/>
    </source>
</evidence>
<dbReference type="PROSITE" id="PS51355">
    <property type="entry name" value="GLUTATHIONE_PEROXID_3"/>
    <property type="match status" value="3"/>
</dbReference>
<proteinExistence type="inferred from homology"/>
<comment type="subcellular location">
    <subcellularLocation>
        <location evidence="2">Secreted</location>
    </subcellularLocation>
</comment>
<dbReference type="Proteomes" id="UP000046393">
    <property type="component" value="Unplaced"/>
</dbReference>
<evidence type="ECO:0000256" key="6">
    <source>
        <dbReference type="ARBA" id="ARBA00022559"/>
    </source>
</evidence>
<dbReference type="GO" id="GO:0006979">
    <property type="term" value="P:response to oxidative stress"/>
    <property type="evidence" value="ECO:0007669"/>
    <property type="project" value="InterPro"/>
</dbReference>
<evidence type="ECO:0000313" key="10">
    <source>
        <dbReference type="Proteomes" id="UP000046393"/>
    </source>
</evidence>
<sequence length="638" mass="73623">MDPATNLLLTALAAAGSQVLQHTVQFRSDLAMNRTTLLQNRFSTCFPTNESVYNIVVESINGSFVDLSAFRDRLLLIVNTATYSEHANQYYDFNELLEEYGGHRLNILLFPCNQFRHCEPGKNSEILNGLRYVRPGNNFTLHPNIYVFAKIDVNGNDQHSLYSFLEAQCPQTVKELARRNDLSYDPVKITDVTDNFEKFLLDKHGRPRYRFHATSWFNGTVVKKNPCGSTFRTRSGTKRNNYKTIFLGPVNVNNPGRYSSCLLSNTTVYNFAIQTLNGNYVNLSQYRGQVLLIVNVASFCSFTMQYLDFPNLLDLNMNSGFTIIGFPCNQFALQEPSRNDELLNTIRFVRPGNNYIPHQNLHIFGKLNVNGDNEHQLYTFMKSICPQTTTEIGKRENMVWNPVRATDITWNFEKFLVDRRGRVRYRFHPTAWGNGEVVAEETTCIYFNICFISESEKLHNLNGVSKCFDSNQTIYTFKVQNLNDEYVDLKQYKGKPLLIINVATFCTFTEQYLDFNPLLDKYNSTNLQIVAFPCNQFHFQEPAGNNEILNGVMFVRPGHGWKPHKNLHIYGKLENQCPQTVDTIGSKDALMYDVIRPDDITWNFEKFLVDREGKVRYRFHPKAWEKGRTVESFIDSLS</sequence>
<name>A0A158R5L6_9BILA</name>